<keyword evidence="1" id="KW-0805">Transcription regulation</keyword>
<comment type="caution">
    <text evidence="4">The sequence shown here is derived from an EMBL/GenBank/DDBJ whole genome shotgun (WGS) entry which is preliminary data.</text>
</comment>
<dbReference type="InterPro" id="IPR004111">
    <property type="entry name" value="Repressor_TetR_C"/>
</dbReference>
<dbReference type="SUPFAM" id="SSF48498">
    <property type="entry name" value="Tetracyclin repressor-like, C-terminal domain"/>
    <property type="match status" value="1"/>
</dbReference>
<evidence type="ECO:0000259" key="3">
    <source>
        <dbReference type="Pfam" id="PF02909"/>
    </source>
</evidence>
<reference evidence="4 5" key="1">
    <citation type="submission" date="2020-08" db="EMBL/GenBank/DDBJ databases">
        <title>Sequencing the genomes of 1000 actinobacteria strains.</title>
        <authorList>
            <person name="Klenk H.-P."/>
        </authorList>
    </citation>
    <scope>NUCLEOTIDE SEQUENCE [LARGE SCALE GENOMIC DNA]</scope>
    <source>
        <strain evidence="4 5">DSM 20419</strain>
    </source>
</reference>
<dbReference type="Proteomes" id="UP000545286">
    <property type="component" value="Unassembled WGS sequence"/>
</dbReference>
<feature type="domain" description="Tetracycline repressor TetR C-terminal" evidence="3">
    <location>
        <begin position="95"/>
        <end position="177"/>
    </location>
</feature>
<gene>
    <name evidence="4" type="ORF">FHX72_002037</name>
</gene>
<dbReference type="InterPro" id="IPR036271">
    <property type="entry name" value="Tet_transcr_reg_TetR-rel_C_sf"/>
</dbReference>
<name>A0A7W4UNS9_9MICO</name>
<dbReference type="Pfam" id="PF02909">
    <property type="entry name" value="TetR_C_1"/>
    <property type="match status" value="1"/>
</dbReference>
<dbReference type="SUPFAM" id="SSF46689">
    <property type="entry name" value="Homeodomain-like"/>
    <property type="match status" value="1"/>
</dbReference>
<protein>
    <submittedName>
        <fullName evidence="4">AcrR family transcriptional regulator</fullName>
    </submittedName>
</protein>
<keyword evidence="2" id="KW-0804">Transcription</keyword>
<sequence length="234" mass="25095">MVRPRVPMLSVEKIALAALEQIDATGDFSIPLLADRLEVGASSLYHHVDGRAGIIEAVRQHLSAGSAGALLAEPGQTVEAEPEAEPAQADTLPYDLDQSDWRVMLRHWARAYVVAMSAHPLAVPLMVRQPVNNATALDIYESAAQVFTAAGFTSEQAIVVMTFIENFAIGTAVDEAAPDVPWAGDPERHVALTAALGSVPPRARGMLAFEFALDAVVAAMERILEQSPQHNLEQ</sequence>
<accession>A0A7W4UNS9</accession>
<dbReference type="AlphaFoldDB" id="A0A7W4UNS9"/>
<evidence type="ECO:0000313" key="5">
    <source>
        <dbReference type="Proteomes" id="UP000545286"/>
    </source>
</evidence>
<evidence type="ECO:0000256" key="2">
    <source>
        <dbReference type="ARBA" id="ARBA00023163"/>
    </source>
</evidence>
<proteinExistence type="predicted"/>
<keyword evidence="5" id="KW-1185">Reference proteome</keyword>
<dbReference type="Gene3D" id="1.10.357.10">
    <property type="entry name" value="Tetracycline Repressor, domain 2"/>
    <property type="match status" value="1"/>
</dbReference>
<dbReference type="GO" id="GO:0045892">
    <property type="term" value="P:negative regulation of DNA-templated transcription"/>
    <property type="evidence" value="ECO:0007669"/>
    <property type="project" value="InterPro"/>
</dbReference>
<evidence type="ECO:0000256" key="1">
    <source>
        <dbReference type="ARBA" id="ARBA00023015"/>
    </source>
</evidence>
<evidence type="ECO:0000313" key="4">
    <source>
        <dbReference type="EMBL" id="MBB2957892.1"/>
    </source>
</evidence>
<organism evidence="4 5">
    <name type="scientific">Pseudoclavibacter helvolus</name>
    <dbReference type="NCBI Taxonomy" id="255205"/>
    <lineage>
        <taxon>Bacteria</taxon>
        <taxon>Bacillati</taxon>
        <taxon>Actinomycetota</taxon>
        <taxon>Actinomycetes</taxon>
        <taxon>Micrococcales</taxon>
        <taxon>Microbacteriaceae</taxon>
        <taxon>Pseudoclavibacter</taxon>
    </lineage>
</organism>
<dbReference type="EMBL" id="JACHWJ010000003">
    <property type="protein sequence ID" value="MBB2957892.1"/>
    <property type="molecule type" value="Genomic_DNA"/>
</dbReference>
<dbReference type="RefSeq" id="WP_183624742.1">
    <property type="nucleotide sequence ID" value="NZ_JACHWJ010000003.1"/>
</dbReference>
<dbReference type="InterPro" id="IPR009057">
    <property type="entry name" value="Homeodomain-like_sf"/>
</dbReference>